<gene>
    <name evidence="1" type="ORF">CLUMA_CG019886</name>
</gene>
<sequence length="72" mass="8253">MKKFCYINIDKVSINFHLSVDVCHISKGETSGIDIEVKQWEGFVLAYLFSILTVSMAFHNRNLKKPQCSISE</sequence>
<dbReference type="Proteomes" id="UP000183832">
    <property type="component" value="Unassembled WGS sequence"/>
</dbReference>
<proteinExistence type="predicted"/>
<evidence type="ECO:0000313" key="2">
    <source>
        <dbReference type="Proteomes" id="UP000183832"/>
    </source>
</evidence>
<reference evidence="1 2" key="1">
    <citation type="submission" date="2015-04" db="EMBL/GenBank/DDBJ databases">
        <authorList>
            <person name="Syromyatnikov M.Y."/>
            <person name="Popov V.N."/>
        </authorList>
    </citation>
    <scope>NUCLEOTIDE SEQUENCE [LARGE SCALE GENOMIC DNA]</scope>
</reference>
<keyword evidence="2" id="KW-1185">Reference proteome</keyword>
<dbReference type="EMBL" id="CVRI01000067">
    <property type="protein sequence ID" value="CRL06542.1"/>
    <property type="molecule type" value="Genomic_DNA"/>
</dbReference>
<dbReference type="AlphaFoldDB" id="A0A1J1J500"/>
<evidence type="ECO:0000313" key="1">
    <source>
        <dbReference type="EMBL" id="CRL06542.1"/>
    </source>
</evidence>
<name>A0A1J1J500_9DIPT</name>
<protein>
    <submittedName>
        <fullName evidence="1">CLUMA_CG019886, isoform A</fullName>
    </submittedName>
</protein>
<accession>A0A1J1J500</accession>
<organism evidence="1 2">
    <name type="scientific">Clunio marinus</name>
    <dbReference type="NCBI Taxonomy" id="568069"/>
    <lineage>
        <taxon>Eukaryota</taxon>
        <taxon>Metazoa</taxon>
        <taxon>Ecdysozoa</taxon>
        <taxon>Arthropoda</taxon>
        <taxon>Hexapoda</taxon>
        <taxon>Insecta</taxon>
        <taxon>Pterygota</taxon>
        <taxon>Neoptera</taxon>
        <taxon>Endopterygota</taxon>
        <taxon>Diptera</taxon>
        <taxon>Nematocera</taxon>
        <taxon>Chironomoidea</taxon>
        <taxon>Chironomidae</taxon>
        <taxon>Clunio</taxon>
    </lineage>
</organism>